<name>A0AAW0EPI1_9TRYP</name>
<dbReference type="PANTHER" id="PTHR31144">
    <property type="entry name" value="UPF0602 PROTEIN C4ORF47"/>
    <property type="match status" value="1"/>
</dbReference>
<dbReference type="EMBL" id="JAECZO010000042">
    <property type="protein sequence ID" value="KAK7194763.1"/>
    <property type="molecule type" value="Genomic_DNA"/>
</dbReference>
<accession>A0AAW0EPI1</accession>
<proteinExistence type="predicted"/>
<organism evidence="1 2">
    <name type="scientific">Novymonas esmeraldas</name>
    <dbReference type="NCBI Taxonomy" id="1808958"/>
    <lineage>
        <taxon>Eukaryota</taxon>
        <taxon>Discoba</taxon>
        <taxon>Euglenozoa</taxon>
        <taxon>Kinetoplastea</taxon>
        <taxon>Metakinetoplastina</taxon>
        <taxon>Trypanosomatida</taxon>
        <taxon>Trypanosomatidae</taxon>
        <taxon>Novymonas</taxon>
    </lineage>
</organism>
<comment type="caution">
    <text evidence="1">The sequence shown here is derived from an EMBL/GenBank/DDBJ whole genome shotgun (WGS) entry which is preliminary data.</text>
</comment>
<sequence length="289" mass="32604">MVFSIPSYLGVGDRYKKPIDVRAQGATFLVSRPKTGTNPDALFDKELHHFWNGERGGGDPDGAHRRQQLESTKKNLTPNGFAYTGPTPAPAGLGSYFGCFQATPYPHIPEHPTTHGNAVAKRELPPRGVYTSPAPKGSGYGYAHVTLSSVGADYVATIYEQPRINARRAREEWLKKMPAEPFHPTGREGFTFDESPATGTSRCYIMTTPFQAKRPERVFVHFRVDQPWRPAGYVEDKPTAMEYWEDPYRGYDPRKEPKENVKKPSNAVFLPSSRNDNFWYTQSIVFKRT</sequence>
<dbReference type="Pfam" id="PF15239">
    <property type="entry name" value="CFAP96-like"/>
    <property type="match status" value="1"/>
</dbReference>
<dbReference type="GO" id="GO:0005881">
    <property type="term" value="C:cytoplasmic microtubule"/>
    <property type="evidence" value="ECO:0007669"/>
    <property type="project" value="TreeGrafter"/>
</dbReference>
<gene>
    <name evidence="1" type="ORF">NESM_000396400</name>
</gene>
<reference evidence="1 2" key="1">
    <citation type="journal article" date="2021" name="MBio">
        <title>A New Model Trypanosomatid, Novymonas esmeraldas: Genomic Perception of Its 'Candidatus Pandoraea novymonadis' Endosymbiont.</title>
        <authorList>
            <person name="Zakharova A."/>
            <person name="Saura A."/>
            <person name="Butenko A."/>
            <person name="Podesvova L."/>
            <person name="Warmusova S."/>
            <person name="Kostygov A.Y."/>
            <person name="Nenarokova A."/>
            <person name="Lukes J."/>
            <person name="Opperdoes F.R."/>
            <person name="Yurchenko V."/>
        </authorList>
    </citation>
    <scope>NUCLEOTIDE SEQUENCE [LARGE SCALE GENOMIC DNA]</scope>
    <source>
        <strain evidence="1 2">E262AT.01</strain>
    </source>
</reference>
<keyword evidence="2" id="KW-1185">Reference proteome</keyword>
<dbReference type="PANTHER" id="PTHR31144:SF8">
    <property type="entry name" value="CILIA-AND FLAGELLA-ASSOCIATED PROTEIN 96"/>
    <property type="match status" value="1"/>
</dbReference>
<dbReference type="InterPro" id="IPR029358">
    <property type="entry name" value="CFAP96"/>
</dbReference>
<evidence type="ECO:0000313" key="2">
    <source>
        <dbReference type="Proteomes" id="UP001430356"/>
    </source>
</evidence>
<dbReference type="Proteomes" id="UP001430356">
    <property type="component" value="Unassembled WGS sequence"/>
</dbReference>
<protein>
    <submittedName>
        <fullName evidence="1">Uncharacterized protein</fullName>
    </submittedName>
</protein>
<dbReference type="AlphaFoldDB" id="A0AAW0EPI1"/>
<evidence type="ECO:0000313" key="1">
    <source>
        <dbReference type="EMBL" id="KAK7194763.1"/>
    </source>
</evidence>